<feature type="compositionally biased region" description="Basic residues" evidence="9">
    <location>
        <begin position="1131"/>
        <end position="1158"/>
    </location>
</feature>
<dbReference type="InterPro" id="IPR037813">
    <property type="entry name" value="TAF2"/>
</dbReference>
<evidence type="ECO:0000256" key="1">
    <source>
        <dbReference type="ARBA" id="ARBA00004123"/>
    </source>
</evidence>
<dbReference type="Ensembl" id="ENSOKIT00005118262.1">
    <property type="protein sequence ID" value="ENSOKIP00005110426.1"/>
    <property type="gene ID" value="ENSOKIG00005047913.1"/>
</dbReference>
<dbReference type="SUPFAM" id="SSF48371">
    <property type="entry name" value="ARM repeat"/>
    <property type="match status" value="1"/>
</dbReference>
<evidence type="ECO:0000259" key="10">
    <source>
        <dbReference type="Pfam" id="PF25316"/>
    </source>
</evidence>
<evidence type="ECO:0000256" key="2">
    <source>
        <dbReference type="ARBA" id="ARBA00010937"/>
    </source>
</evidence>
<comment type="subcellular location">
    <subcellularLocation>
        <location evidence="1">Nucleus</location>
    </subcellularLocation>
</comment>
<dbReference type="CDD" id="cd09839">
    <property type="entry name" value="M1_like_TAF2"/>
    <property type="match status" value="1"/>
</dbReference>
<dbReference type="Gene3D" id="1.10.390.10">
    <property type="entry name" value="Neutral Protease Domain 2"/>
    <property type="match status" value="1"/>
</dbReference>
<accession>A0A8C7KZA3</accession>
<gene>
    <name evidence="12" type="primary">TAF2</name>
    <name evidence="12" type="synonym">LOC109885467</name>
</gene>
<evidence type="ECO:0000256" key="5">
    <source>
        <dbReference type="ARBA" id="ARBA00023163"/>
    </source>
</evidence>
<feature type="compositionally biased region" description="Basic and acidic residues" evidence="9">
    <location>
        <begin position="1159"/>
        <end position="1168"/>
    </location>
</feature>
<evidence type="ECO:0000256" key="8">
    <source>
        <dbReference type="ARBA" id="ARBA00075844"/>
    </source>
</evidence>
<dbReference type="GO" id="GO:0003682">
    <property type="term" value="F:chromatin binding"/>
    <property type="evidence" value="ECO:0007669"/>
    <property type="project" value="TreeGrafter"/>
</dbReference>
<dbReference type="FunFam" id="1.10.390.10:FF:000005">
    <property type="entry name" value="transcription initiation factor TFIID subunit 2 isoform X1"/>
    <property type="match status" value="1"/>
</dbReference>
<dbReference type="Proteomes" id="UP000694557">
    <property type="component" value="Unassembled WGS sequence"/>
</dbReference>
<dbReference type="GO" id="GO:0000976">
    <property type="term" value="F:transcription cis-regulatory region binding"/>
    <property type="evidence" value="ECO:0007669"/>
    <property type="project" value="UniProtKB-ARBA"/>
</dbReference>
<comment type="similarity">
    <text evidence="2">Belongs to the TAF2 family.</text>
</comment>
<dbReference type="InterPro" id="IPR057991">
    <property type="entry name" value="TPR_TAF2_C"/>
</dbReference>
<dbReference type="Pfam" id="PF25577">
    <property type="entry name" value="TPR_TAF2_C"/>
    <property type="match status" value="1"/>
</dbReference>
<reference evidence="12" key="1">
    <citation type="submission" date="2025-08" db="UniProtKB">
        <authorList>
            <consortium name="Ensembl"/>
        </authorList>
    </citation>
    <scope>IDENTIFICATION</scope>
</reference>
<dbReference type="InterPro" id="IPR016024">
    <property type="entry name" value="ARM-type_fold"/>
</dbReference>
<dbReference type="PANTHER" id="PTHR15137">
    <property type="entry name" value="TRANSCRIPTION INITIATION FACTOR TFIID"/>
    <property type="match status" value="1"/>
</dbReference>
<dbReference type="SUPFAM" id="SSF63737">
    <property type="entry name" value="Leukotriene A4 hydrolase N-terminal domain"/>
    <property type="match status" value="1"/>
</dbReference>
<protein>
    <recommendedName>
        <fullName evidence="3">Transcription initiation factor TFIID subunit 2</fullName>
    </recommendedName>
    <alternativeName>
        <fullName evidence="8">TBP-associated factor 150 kDa</fullName>
    </alternativeName>
    <alternativeName>
        <fullName evidence="7">Transcription initiation factor TFIID 150 kDa subunit</fullName>
    </alternativeName>
</protein>
<dbReference type="FunFam" id="2.60.40.1730:FF:000003">
    <property type="entry name" value="Transcription initiation factor TFIID subunit 2"/>
    <property type="match status" value="1"/>
</dbReference>
<dbReference type="Gene3D" id="2.60.40.1730">
    <property type="entry name" value="tricorn interacting facor f3 domain"/>
    <property type="match status" value="1"/>
</dbReference>
<dbReference type="Pfam" id="PF25316">
    <property type="entry name" value="TAF2_3rd"/>
    <property type="match status" value="1"/>
</dbReference>
<dbReference type="InterPro" id="IPR057345">
    <property type="entry name" value="Ig-like_TAF2"/>
</dbReference>
<dbReference type="GO" id="GO:0016251">
    <property type="term" value="F:RNA polymerase II general transcription initiation factor activity"/>
    <property type="evidence" value="ECO:0007669"/>
    <property type="project" value="TreeGrafter"/>
</dbReference>
<dbReference type="InterPro" id="IPR042097">
    <property type="entry name" value="Aminopeptidase_N-like_N_sf"/>
</dbReference>
<dbReference type="GeneTree" id="ENSGT00390000000420"/>
<evidence type="ECO:0000256" key="6">
    <source>
        <dbReference type="ARBA" id="ARBA00023242"/>
    </source>
</evidence>
<reference evidence="12" key="2">
    <citation type="submission" date="2025-09" db="UniProtKB">
        <authorList>
            <consortium name="Ensembl"/>
        </authorList>
    </citation>
    <scope>IDENTIFICATION</scope>
</reference>
<dbReference type="GO" id="GO:0005669">
    <property type="term" value="C:transcription factor TFIID complex"/>
    <property type="evidence" value="ECO:0007669"/>
    <property type="project" value="InterPro"/>
</dbReference>
<sequence>AQIAGVEEWLEMNRKKDKGFESPRAIIPQCVNLLCHVYSHTTHQVVCINNINFQRKSVIGFVELTIFPTVVNLNRIKLNSKQCRIYRVRVNDLEAPFIYNDPTLEVCHHESKQRNLNYFSSAYTAAVSAVDPDAGHGELVIKVPSELWKQGDEMNVLKVYIEFSLDQPKGGLHFVVPDVEGSMAERGAHVFSFGYQNSTRFWFPCVDSYSELCTWKLEFTVDASMVAVSCGDLVETVYTHDMRKKTFHYVLPIPTAASNISLSVGPFEILVDPYMHEVTHFCLPQLLPLLKHSMSYLHEIFEFYEEILTCRYPYSCFKTVFVDEAYVQVSSYASMSIFSTNLLHSAMIIDQTPLTRQCLAQALAQQFFGCFISRMSWADEWVLKGISGYIYGLYLKKTFGVNQYRHWIKEELDKMVEYELKMGGVLLHPTFGGGKDKDNPTPHLHFSIKHPHTLSWKYYKMFQCKAHLVMRLIENRISMEFMLQVFNKLLSLASTASSQKYQSHMWSQMLVSTHSFLKSISNVSGKDIGPLIKQWVDQSAVVKFFGSFAFNRKRNVLELEIRQDYTSSGTQKYVGPIKVTVQELDGSFNHTLQIEENSLKHDIPCHSKSRRNKKKKIPLMNGEEVDMDLSAMDADSPLLWIRIDPDMSILRKVEFEQADFMWQYQLRYERDVVAQEESILALEKFPTPASRLALTDILEQDQCFYKVRQGACFCLAKIANSMMSTWTGPPAMKSLFTRMFCCKSCPNIVKTNTFISFQSYFLQKTMPVAMAQLRDIQNLCPKDVLNFILDLIKYNDNRKNKFSDNYYRAELIDALTNSLTPAISISNEVRTVDNLNGDVRLILEEITRSLNMEKLLPSYRNTITVSCLRAIRMLQKNGHIPSDPSLFKSYAEYGHFVDVRVAALEAVVDYTRGMHRTSPSEVSRTHPIPYVVHKILSMLGKNPPFTKAAESPLCNEALVDQLWKLMNSGTSHDWRLRCDAVNLYYTLFGLTRPSCLPLPELGLVLNLKEKKAVLNPTIKPEQGPDTTEMTGITMGVHIPVMGFTSSEDEIDMESPHDSQAFIHHHLNILERPSTPGQHPVKHPALIILLSDNLVLFFSRTRSVDQAVLSLPVTPLPSSFGKESTSSSKHSGDHHHHHHHHEHKKKKKKKHKHKHKHKHESKDKERDSHAFSNSPASGRSVRSPSMSD</sequence>
<evidence type="ECO:0000256" key="4">
    <source>
        <dbReference type="ARBA" id="ARBA00023015"/>
    </source>
</evidence>
<keyword evidence="6" id="KW-0539">Nucleus</keyword>
<keyword evidence="5" id="KW-0804">Transcription</keyword>
<evidence type="ECO:0000256" key="7">
    <source>
        <dbReference type="ARBA" id="ARBA00033345"/>
    </source>
</evidence>
<evidence type="ECO:0000313" key="13">
    <source>
        <dbReference type="Proteomes" id="UP000694557"/>
    </source>
</evidence>
<organism evidence="12 13">
    <name type="scientific">Oncorhynchus kisutch</name>
    <name type="common">Coho salmon</name>
    <name type="synonym">Salmo kisutch</name>
    <dbReference type="NCBI Taxonomy" id="8019"/>
    <lineage>
        <taxon>Eukaryota</taxon>
        <taxon>Metazoa</taxon>
        <taxon>Chordata</taxon>
        <taxon>Craniata</taxon>
        <taxon>Vertebrata</taxon>
        <taxon>Euteleostomi</taxon>
        <taxon>Actinopterygii</taxon>
        <taxon>Neopterygii</taxon>
        <taxon>Teleostei</taxon>
        <taxon>Protacanthopterygii</taxon>
        <taxon>Salmoniformes</taxon>
        <taxon>Salmonidae</taxon>
        <taxon>Salmoninae</taxon>
        <taxon>Oncorhynchus</taxon>
    </lineage>
</organism>
<dbReference type="PANTHER" id="PTHR15137:SF9">
    <property type="entry name" value="TRANSCRIPTION INITIATION FACTOR TFIID SUBUNIT 2"/>
    <property type="match status" value="1"/>
</dbReference>
<feature type="region of interest" description="Disordered" evidence="9">
    <location>
        <begin position="1112"/>
        <end position="1187"/>
    </location>
</feature>
<keyword evidence="4" id="KW-0805">Transcription regulation</keyword>
<evidence type="ECO:0000313" key="12">
    <source>
        <dbReference type="Ensembl" id="ENSOKIP00005110426.1"/>
    </source>
</evidence>
<dbReference type="AlphaFoldDB" id="A0A8C7KZA3"/>
<evidence type="ECO:0000256" key="3">
    <source>
        <dbReference type="ARBA" id="ARBA00017363"/>
    </source>
</evidence>
<dbReference type="SUPFAM" id="SSF55486">
    <property type="entry name" value="Metalloproteases ('zincins'), catalytic domain"/>
    <property type="match status" value="1"/>
</dbReference>
<feature type="domain" description="Transcription initiation factor TFIID subunit 2 Ig-like" evidence="10">
    <location>
        <begin position="540"/>
        <end position="657"/>
    </location>
</feature>
<keyword evidence="13" id="KW-1185">Reference proteome</keyword>
<name>A0A8C7KZA3_ONCKI</name>
<evidence type="ECO:0000256" key="9">
    <source>
        <dbReference type="SAM" id="MobiDB-lite"/>
    </source>
</evidence>
<proteinExistence type="inferred from homology"/>
<dbReference type="InterPro" id="IPR027268">
    <property type="entry name" value="Peptidase_M4/M1_CTD_sf"/>
</dbReference>
<feature type="compositionally biased region" description="Polar residues" evidence="9">
    <location>
        <begin position="1169"/>
        <end position="1187"/>
    </location>
</feature>
<feature type="domain" description="Transcription initiation factor TFIID subunit 2 TPR repeats" evidence="11">
    <location>
        <begin position="659"/>
        <end position="1013"/>
    </location>
</feature>
<dbReference type="GO" id="GO:0051123">
    <property type="term" value="P:RNA polymerase II preinitiation complex assembly"/>
    <property type="evidence" value="ECO:0007669"/>
    <property type="project" value="UniProtKB-ARBA"/>
</dbReference>
<evidence type="ECO:0000259" key="11">
    <source>
        <dbReference type="Pfam" id="PF25577"/>
    </source>
</evidence>